<name>A0AA88KXK1_ARTSF</name>
<evidence type="ECO:0000313" key="2">
    <source>
        <dbReference type="Proteomes" id="UP001187531"/>
    </source>
</evidence>
<dbReference type="Proteomes" id="UP001187531">
    <property type="component" value="Unassembled WGS sequence"/>
</dbReference>
<proteinExistence type="predicted"/>
<dbReference type="Gene3D" id="2.20.20.160">
    <property type="match status" value="1"/>
</dbReference>
<dbReference type="EMBL" id="JAVRJZ010000020">
    <property type="protein sequence ID" value="KAK2705641.1"/>
    <property type="molecule type" value="Genomic_DNA"/>
</dbReference>
<keyword evidence="2" id="KW-1185">Reference proteome</keyword>
<reference evidence="1" key="1">
    <citation type="submission" date="2023-07" db="EMBL/GenBank/DDBJ databases">
        <title>Chromosome-level genome assembly of Artemia franciscana.</title>
        <authorList>
            <person name="Jo E."/>
        </authorList>
    </citation>
    <scope>NUCLEOTIDE SEQUENCE</scope>
    <source>
        <tissue evidence="1">Whole body</tissue>
    </source>
</reference>
<accession>A0AA88KXK1</accession>
<protein>
    <submittedName>
        <fullName evidence="1">Uncharacterized protein</fullName>
    </submittedName>
</protein>
<gene>
    <name evidence="1" type="ORF">QYM36_015875</name>
</gene>
<comment type="caution">
    <text evidence="1">The sequence shown here is derived from an EMBL/GenBank/DDBJ whole genome shotgun (WGS) entry which is preliminary data.</text>
</comment>
<dbReference type="AlphaFoldDB" id="A0AA88KXK1"/>
<sequence>MSIYLYILLSISDHTLGRFTSGHSNFEPNEINEVFVEETFDNLPFCTSRSACAFLQANARGVNQQRLCKCSNDEECPLTWDTSDGKSITQGSDQYKFCRKATRLQQCKARQMAYISISTVDKETETYRTRTEKLLCRCSENYYYQYHDMKVMDVDTETRVEEFLYKCLPLPVCASEQICKSITETHEAFLVKRRCNCLSGCPTIGGKEVESQHVGKGMLHHVKCI</sequence>
<evidence type="ECO:0000313" key="1">
    <source>
        <dbReference type="EMBL" id="KAK2705641.1"/>
    </source>
</evidence>
<organism evidence="1 2">
    <name type="scientific">Artemia franciscana</name>
    <name type="common">Brine shrimp</name>
    <name type="synonym">Artemia sanfranciscana</name>
    <dbReference type="NCBI Taxonomy" id="6661"/>
    <lineage>
        <taxon>Eukaryota</taxon>
        <taxon>Metazoa</taxon>
        <taxon>Ecdysozoa</taxon>
        <taxon>Arthropoda</taxon>
        <taxon>Crustacea</taxon>
        <taxon>Branchiopoda</taxon>
        <taxon>Anostraca</taxon>
        <taxon>Artemiidae</taxon>
        <taxon>Artemia</taxon>
    </lineage>
</organism>